<evidence type="ECO:0000313" key="2">
    <source>
        <dbReference type="EMBL" id="TQV71829.1"/>
    </source>
</evidence>
<keyword evidence="1" id="KW-0472">Membrane</keyword>
<protein>
    <submittedName>
        <fullName evidence="2">DUF3094 family protein</fullName>
    </submittedName>
</protein>
<keyword evidence="1" id="KW-0812">Transmembrane</keyword>
<dbReference type="InterPro" id="IPR021444">
    <property type="entry name" value="DUF3094"/>
</dbReference>
<dbReference type="RefSeq" id="WP_142928605.1">
    <property type="nucleotide sequence ID" value="NZ_ML660099.1"/>
</dbReference>
<name>A0A545T3N6_9GAMM</name>
<accession>A0A545T3N6</accession>
<comment type="caution">
    <text evidence="2">The sequence shown here is derived from an EMBL/GenBank/DDBJ whole genome shotgun (WGS) entry which is preliminary data.</text>
</comment>
<evidence type="ECO:0000313" key="3">
    <source>
        <dbReference type="Proteomes" id="UP000319732"/>
    </source>
</evidence>
<evidence type="ECO:0000256" key="1">
    <source>
        <dbReference type="SAM" id="Phobius"/>
    </source>
</evidence>
<feature type="transmembrane region" description="Helical" evidence="1">
    <location>
        <begin position="30"/>
        <end position="52"/>
    </location>
</feature>
<dbReference type="AlphaFoldDB" id="A0A545T3N6"/>
<dbReference type="Proteomes" id="UP000319732">
    <property type="component" value="Unassembled WGS sequence"/>
</dbReference>
<dbReference type="Pfam" id="PF11293">
    <property type="entry name" value="DUF3094"/>
    <property type="match status" value="1"/>
</dbReference>
<reference evidence="2 3" key="1">
    <citation type="submission" date="2019-06" db="EMBL/GenBank/DDBJ databases">
        <title>Whole genome sequence for Cellvibrionaceae sp. R142.</title>
        <authorList>
            <person name="Wang G."/>
        </authorList>
    </citation>
    <scope>NUCLEOTIDE SEQUENCE [LARGE SCALE GENOMIC DNA]</scope>
    <source>
        <strain evidence="2 3">R142</strain>
    </source>
</reference>
<keyword evidence="1" id="KW-1133">Transmembrane helix</keyword>
<proteinExistence type="predicted"/>
<sequence length="58" mass="6690">MSQLTPEDRDRVQRYLNSPTNAGERKPFRVWLLLGIIWGVMVLFGLASYLIAWRVGVV</sequence>
<gene>
    <name evidence="2" type="ORF">FKG94_19490</name>
</gene>
<dbReference type="EMBL" id="VHSG01000020">
    <property type="protein sequence ID" value="TQV71829.1"/>
    <property type="molecule type" value="Genomic_DNA"/>
</dbReference>
<organism evidence="2 3">
    <name type="scientific">Exilibacterium tricleocarpae</name>
    <dbReference type="NCBI Taxonomy" id="2591008"/>
    <lineage>
        <taxon>Bacteria</taxon>
        <taxon>Pseudomonadati</taxon>
        <taxon>Pseudomonadota</taxon>
        <taxon>Gammaproteobacteria</taxon>
        <taxon>Cellvibrionales</taxon>
        <taxon>Cellvibrionaceae</taxon>
        <taxon>Exilibacterium</taxon>
    </lineage>
</organism>
<keyword evidence="3" id="KW-1185">Reference proteome</keyword>
<dbReference type="OrthoDB" id="6198446at2"/>